<protein>
    <submittedName>
        <fullName evidence="2">Uncharacterized protein</fullName>
    </submittedName>
</protein>
<keyword evidence="3" id="KW-1185">Reference proteome</keyword>
<keyword evidence="1" id="KW-1133">Transmembrane helix</keyword>
<dbReference type="AlphaFoldDB" id="A0A1A9ZCG7"/>
<feature type="transmembrane region" description="Helical" evidence="1">
    <location>
        <begin position="269"/>
        <end position="292"/>
    </location>
</feature>
<dbReference type="VEuPathDB" id="VectorBase:GPAI010493"/>
<reference evidence="3" key="1">
    <citation type="submission" date="2014-03" db="EMBL/GenBank/DDBJ databases">
        <authorList>
            <person name="Aksoy S."/>
            <person name="Warren W."/>
            <person name="Wilson R.K."/>
        </authorList>
    </citation>
    <scope>NUCLEOTIDE SEQUENCE [LARGE SCALE GENOMIC DNA]</scope>
    <source>
        <strain evidence="3">IAEA</strain>
    </source>
</reference>
<sequence length="313" mass="35943">MEMRYPFFNFTLSDYQLSNDSLETVDQKQQNQLNYLSLNGKWKKATTDITTFPVNSNLVRESKSDINKPTFFPNIVAVRAALEEKREICPTPEVLSAQSVLTKRKSKMQQNVDGSNENDVDTLNEKREKVEPLNRNALSFHYAFKNDSICSKTPSLQSFQRSLEKNTLNTNSFTQSLRELGNFSHFEDNESYDLNASEELNYVSNLNIIMLLGLFIGVLISKALQYLQAYFGWFLYQVLQLRNAFLGTTTIWEFVNQDDNTCLRVRTKLLLMPIIGACSLLYGLISILHLFIRFLLTAAPNGLKTFVQKLHDV</sequence>
<evidence type="ECO:0000313" key="2">
    <source>
        <dbReference type="EnsemblMetazoa" id="GPAI010493-PA"/>
    </source>
</evidence>
<keyword evidence="1" id="KW-0472">Membrane</keyword>
<evidence type="ECO:0000256" key="1">
    <source>
        <dbReference type="SAM" id="Phobius"/>
    </source>
</evidence>
<dbReference type="Proteomes" id="UP000092445">
    <property type="component" value="Unassembled WGS sequence"/>
</dbReference>
<name>A0A1A9ZCG7_GLOPL</name>
<dbReference type="EnsemblMetazoa" id="GPAI010493-RA">
    <property type="protein sequence ID" value="GPAI010493-PA"/>
    <property type="gene ID" value="GPAI010493"/>
</dbReference>
<keyword evidence="1" id="KW-0812">Transmembrane</keyword>
<reference evidence="2" key="2">
    <citation type="submission" date="2020-05" db="UniProtKB">
        <authorList>
            <consortium name="EnsemblMetazoa"/>
        </authorList>
    </citation>
    <scope>IDENTIFICATION</scope>
    <source>
        <strain evidence="2">IAEA</strain>
    </source>
</reference>
<organism evidence="2 3">
    <name type="scientific">Glossina pallidipes</name>
    <name type="common">Tsetse fly</name>
    <dbReference type="NCBI Taxonomy" id="7398"/>
    <lineage>
        <taxon>Eukaryota</taxon>
        <taxon>Metazoa</taxon>
        <taxon>Ecdysozoa</taxon>
        <taxon>Arthropoda</taxon>
        <taxon>Hexapoda</taxon>
        <taxon>Insecta</taxon>
        <taxon>Pterygota</taxon>
        <taxon>Neoptera</taxon>
        <taxon>Endopterygota</taxon>
        <taxon>Diptera</taxon>
        <taxon>Brachycera</taxon>
        <taxon>Muscomorpha</taxon>
        <taxon>Hippoboscoidea</taxon>
        <taxon>Glossinidae</taxon>
        <taxon>Glossina</taxon>
    </lineage>
</organism>
<proteinExistence type="predicted"/>
<accession>A0A1A9ZCG7</accession>
<evidence type="ECO:0000313" key="3">
    <source>
        <dbReference type="Proteomes" id="UP000092445"/>
    </source>
</evidence>